<name>A0ABX2A637_9MICO</name>
<comment type="caution">
    <text evidence="1">The sequence shown here is derived from an EMBL/GenBank/DDBJ whole genome shotgun (WGS) entry which is preliminary data.</text>
</comment>
<proteinExistence type="predicted"/>
<dbReference type="RefSeq" id="WP_171784327.1">
    <property type="nucleotide sequence ID" value="NZ_BAAAML010000005.1"/>
</dbReference>
<gene>
    <name evidence="1" type="ORF">HDG69_002694</name>
</gene>
<evidence type="ECO:0000313" key="1">
    <source>
        <dbReference type="EMBL" id="NOV98109.1"/>
    </source>
</evidence>
<protein>
    <recommendedName>
        <fullName evidence="3">CHAT domain-containing protein</fullName>
    </recommendedName>
</protein>
<keyword evidence="2" id="KW-1185">Reference proteome</keyword>
<dbReference type="Proteomes" id="UP000757540">
    <property type="component" value="Unassembled WGS sequence"/>
</dbReference>
<accession>A0ABX2A637</accession>
<evidence type="ECO:0008006" key="3">
    <source>
        <dbReference type="Google" id="ProtNLM"/>
    </source>
</evidence>
<dbReference type="EMBL" id="JABEZU010000003">
    <property type="protein sequence ID" value="NOV98109.1"/>
    <property type="molecule type" value="Genomic_DNA"/>
</dbReference>
<sequence>MAKNLRTEIALPTLRISVDLARADAVFATAHDRARPQEVARCPLRDLGLPSSVDGPVADAALTVPAEVVARLDRAARELGTSPLPPAQALWLEFPAPRGLVHVLPWERLLASLERPLFRLPYHPVRPQKPGPRLDVAICASSPFRTTAFDPAEVLAHLSAQYLRHAGRDVTVHLFTDAAHHAATRAAVESMLSYDHTLGAFEPPIVHEPPGRPRHPSSSHGSHAITNPWLTWLSDGVDGGRLDVVHLVAHGSMSSGRGSVALATTPRTEPGTTPARFVEAVELVELLTRVGALGLALSSPPGNRSAAGLRELADDVARVRPGVAAVHDLADDPEARQLGAALRMVFAPSQDQHPPLPAMAAWVHPLFVGRGGLEAYADDVAGPLRELTSTLLLDEDGRSSFLQPATRRSAAEVDSESWVASASRSIEQLQMAWLPPSLDLPVDRAAVEALDRVAGLLEQHAHLAYPDDPGGAAGGGPR</sequence>
<evidence type="ECO:0000313" key="2">
    <source>
        <dbReference type="Proteomes" id="UP000757540"/>
    </source>
</evidence>
<organism evidence="1 2">
    <name type="scientific">Isoptericola halotolerans</name>
    <dbReference type="NCBI Taxonomy" id="300560"/>
    <lineage>
        <taxon>Bacteria</taxon>
        <taxon>Bacillati</taxon>
        <taxon>Actinomycetota</taxon>
        <taxon>Actinomycetes</taxon>
        <taxon>Micrococcales</taxon>
        <taxon>Promicromonosporaceae</taxon>
        <taxon>Isoptericola</taxon>
    </lineage>
</organism>
<reference evidence="1 2" key="1">
    <citation type="submission" date="2020-05" db="EMBL/GenBank/DDBJ databases">
        <title>Genomic Encyclopedia of Type Strains, Phase III (KMG-III): the genomes of soil and plant-associated and newly described type strains.</title>
        <authorList>
            <person name="Whitman W."/>
        </authorList>
    </citation>
    <scope>NUCLEOTIDE SEQUENCE [LARGE SCALE GENOMIC DNA]</scope>
    <source>
        <strain evidence="1 2">KCTC 19046</strain>
    </source>
</reference>